<name>A0ABV1A7W5_9TELE</name>
<keyword evidence="2" id="KW-1185">Reference proteome</keyword>
<dbReference type="Proteomes" id="UP001469553">
    <property type="component" value="Unassembled WGS sequence"/>
</dbReference>
<proteinExistence type="predicted"/>
<evidence type="ECO:0000313" key="1">
    <source>
        <dbReference type="EMBL" id="MEQ2314177.1"/>
    </source>
</evidence>
<protein>
    <submittedName>
        <fullName evidence="1">Uncharacterized protein</fullName>
    </submittedName>
</protein>
<accession>A0ABV1A7W5</accession>
<comment type="caution">
    <text evidence="1">The sequence shown here is derived from an EMBL/GenBank/DDBJ whole genome shotgun (WGS) entry which is preliminary data.</text>
</comment>
<organism evidence="1 2">
    <name type="scientific">Ameca splendens</name>
    <dbReference type="NCBI Taxonomy" id="208324"/>
    <lineage>
        <taxon>Eukaryota</taxon>
        <taxon>Metazoa</taxon>
        <taxon>Chordata</taxon>
        <taxon>Craniata</taxon>
        <taxon>Vertebrata</taxon>
        <taxon>Euteleostomi</taxon>
        <taxon>Actinopterygii</taxon>
        <taxon>Neopterygii</taxon>
        <taxon>Teleostei</taxon>
        <taxon>Neoteleostei</taxon>
        <taxon>Acanthomorphata</taxon>
        <taxon>Ovalentaria</taxon>
        <taxon>Atherinomorphae</taxon>
        <taxon>Cyprinodontiformes</taxon>
        <taxon>Goodeidae</taxon>
        <taxon>Ameca</taxon>
    </lineage>
</organism>
<evidence type="ECO:0000313" key="2">
    <source>
        <dbReference type="Proteomes" id="UP001469553"/>
    </source>
</evidence>
<dbReference type="EMBL" id="JAHRIP010085171">
    <property type="protein sequence ID" value="MEQ2314177.1"/>
    <property type="molecule type" value="Genomic_DNA"/>
</dbReference>
<sequence length="110" mass="12597">MWKHNHSLKTHTRREPELKLSEHCTFKLRRSATIFIVSPLVNNLSEFKLFANGLTALPYLMDSKGHHFSKIIADVSTLVQHPIAGPTETSLMLPERSNNLFVCFTFLSFL</sequence>
<gene>
    <name evidence="1" type="ORF">AMECASPLE_009496</name>
</gene>
<reference evidence="1 2" key="1">
    <citation type="submission" date="2021-06" db="EMBL/GenBank/DDBJ databases">
        <authorList>
            <person name="Palmer J.M."/>
        </authorList>
    </citation>
    <scope>NUCLEOTIDE SEQUENCE [LARGE SCALE GENOMIC DNA]</scope>
    <source>
        <strain evidence="1 2">AS_MEX2019</strain>
        <tissue evidence="1">Muscle</tissue>
    </source>
</reference>